<dbReference type="Pfam" id="PF15249">
    <property type="entry name" value="GLTSCR1"/>
    <property type="match status" value="1"/>
</dbReference>
<organism evidence="3 4">
    <name type="scientific">Chlamydomonas eustigma</name>
    <dbReference type="NCBI Taxonomy" id="1157962"/>
    <lineage>
        <taxon>Eukaryota</taxon>
        <taxon>Viridiplantae</taxon>
        <taxon>Chlorophyta</taxon>
        <taxon>core chlorophytes</taxon>
        <taxon>Chlorophyceae</taxon>
        <taxon>CS clade</taxon>
        <taxon>Chlamydomonadales</taxon>
        <taxon>Chlamydomonadaceae</taxon>
        <taxon>Chlamydomonas</taxon>
    </lineage>
</organism>
<evidence type="ECO:0000313" key="3">
    <source>
        <dbReference type="EMBL" id="GAX77687.1"/>
    </source>
</evidence>
<protein>
    <recommendedName>
        <fullName evidence="2">GLTSCR protein conserved domain-containing protein</fullName>
    </recommendedName>
</protein>
<feature type="region of interest" description="Disordered" evidence="1">
    <location>
        <begin position="1"/>
        <end position="24"/>
    </location>
</feature>
<dbReference type="InterPro" id="IPR015671">
    <property type="entry name" value="GSCR1_dom"/>
</dbReference>
<proteinExistence type="predicted"/>
<feature type="compositionally biased region" description="Low complexity" evidence="1">
    <location>
        <begin position="185"/>
        <end position="197"/>
    </location>
</feature>
<feature type="compositionally biased region" description="Polar residues" evidence="1">
    <location>
        <begin position="238"/>
        <end position="264"/>
    </location>
</feature>
<keyword evidence="4" id="KW-1185">Reference proteome</keyword>
<evidence type="ECO:0000259" key="2">
    <source>
        <dbReference type="Pfam" id="PF15249"/>
    </source>
</evidence>
<feature type="region of interest" description="Disordered" evidence="1">
    <location>
        <begin position="226"/>
        <end position="284"/>
    </location>
</feature>
<accession>A0A250X3N6</accession>
<name>A0A250X3N6_9CHLO</name>
<evidence type="ECO:0000256" key="1">
    <source>
        <dbReference type="SAM" id="MobiDB-lite"/>
    </source>
</evidence>
<dbReference type="Proteomes" id="UP000232323">
    <property type="component" value="Unassembled WGS sequence"/>
</dbReference>
<feature type="compositionally biased region" description="Acidic residues" evidence="1">
    <location>
        <begin position="171"/>
        <end position="184"/>
    </location>
</feature>
<sequence>MQAPPNGPGSQPTVQPKVAPATQAEAQRYAQKRQNNLLIEDCKRVCGVDVSRPFSNLQDAIDKLLPFHILGAMDSRGGTIEENLDQNEEDMLCTRKQLMEDVLLRKTIEMSRQCHQHHERVRALEDRDGTSKIKRSHGEGVYVLEKLMLEDARARQGRAALAGIPGAAAASDDDDHDVLPDAEDAAGTTATGAAPAPSSQHISVKAEPGLAGLVAATSVKQQACDISTGLGPGPGTLNPTVSNSASQPQNAVKQEQSQLLTASPSVAVGSEPHVSREKADVPSVNLDVEKKPKVDVFGGGILLDAEVDGFEELTEDDD</sequence>
<feature type="domain" description="GLTSCR protein conserved" evidence="2">
    <location>
        <begin position="41"/>
        <end position="155"/>
    </location>
</feature>
<dbReference type="AlphaFoldDB" id="A0A250X3N6"/>
<dbReference type="STRING" id="1157962.A0A250X3N6"/>
<dbReference type="OrthoDB" id="2556847at2759"/>
<gene>
    <name evidence="3" type="ORF">CEUSTIGMA_g5130.t1</name>
</gene>
<evidence type="ECO:0000313" key="4">
    <source>
        <dbReference type="Proteomes" id="UP000232323"/>
    </source>
</evidence>
<feature type="region of interest" description="Disordered" evidence="1">
    <location>
        <begin position="166"/>
        <end position="201"/>
    </location>
</feature>
<dbReference type="EMBL" id="BEGY01000026">
    <property type="protein sequence ID" value="GAX77687.1"/>
    <property type="molecule type" value="Genomic_DNA"/>
</dbReference>
<comment type="caution">
    <text evidence="3">The sequence shown here is derived from an EMBL/GenBank/DDBJ whole genome shotgun (WGS) entry which is preliminary data.</text>
</comment>
<reference evidence="3 4" key="1">
    <citation type="submission" date="2017-08" db="EMBL/GenBank/DDBJ databases">
        <title>Acidophilic green algal genome provides insights into adaptation to an acidic environment.</title>
        <authorList>
            <person name="Hirooka S."/>
            <person name="Hirose Y."/>
            <person name="Kanesaki Y."/>
            <person name="Higuchi S."/>
            <person name="Fujiwara T."/>
            <person name="Onuma R."/>
            <person name="Era A."/>
            <person name="Ohbayashi R."/>
            <person name="Uzuka A."/>
            <person name="Nozaki H."/>
            <person name="Yoshikawa H."/>
            <person name="Miyagishima S.Y."/>
        </authorList>
    </citation>
    <scope>NUCLEOTIDE SEQUENCE [LARGE SCALE GENOMIC DNA]</scope>
    <source>
        <strain evidence="3 4">NIES-2499</strain>
    </source>
</reference>